<feature type="compositionally biased region" description="Polar residues" evidence="4">
    <location>
        <begin position="130"/>
        <end position="154"/>
    </location>
</feature>
<dbReference type="PANTHER" id="PTHR11860">
    <property type="entry name" value="POLYMERIC-IMMUNOGLOBULIN RECEPTOR"/>
    <property type="match status" value="1"/>
</dbReference>
<evidence type="ECO:0000313" key="8">
    <source>
        <dbReference type="Proteomes" id="UP000265040"/>
    </source>
</evidence>
<reference evidence="7" key="3">
    <citation type="submission" date="2025-09" db="UniProtKB">
        <authorList>
            <consortium name="Ensembl"/>
        </authorList>
    </citation>
    <scope>IDENTIFICATION</scope>
</reference>
<evidence type="ECO:0000313" key="7">
    <source>
        <dbReference type="Ensembl" id="ENSATEP00000006103.2"/>
    </source>
</evidence>
<protein>
    <recommendedName>
        <fullName evidence="9">Ig-like domain-containing protein</fullName>
    </recommendedName>
</protein>
<feature type="region of interest" description="Disordered" evidence="4">
    <location>
        <begin position="120"/>
        <end position="156"/>
    </location>
</feature>
<organism evidence="7 8">
    <name type="scientific">Anabas testudineus</name>
    <name type="common">Climbing perch</name>
    <name type="synonym">Anthias testudineus</name>
    <dbReference type="NCBI Taxonomy" id="64144"/>
    <lineage>
        <taxon>Eukaryota</taxon>
        <taxon>Metazoa</taxon>
        <taxon>Chordata</taxon>
        <taxon>Craniata</taxon>
        <taxon>Vertebrata</taxon>
        <taxon>Euteleostomi</taxon>
        <taxon>Actinopterygii</taxon>
        <taxon>Neopterygii</taxon>
        <taxon>Teleostei</taxon>
        <taxon>Neoteleostei</taxon>
        <taxon>Acanthomorphata</taxon>
        <taxon>Anabantaria</taxon>
        <taxon>Anabantiformes</taxon>
        <taxon>Anabantoidei</taxon>
        <taxon>Anabantidae</taxon>
        <taxon>Anabas</taxon>
    </lineage>
</organism>
<evidence type="ECO:0000256" key="4">
    <source>
        <dbReference type="SAM" id="MobiDB-lite"/>
    </source>
</evidence>
<dbReference type="PANTHER" id="PTHR11860:SF111">
    <property type="entry name" value="IMMUNOGLOBULIN SUBTYPE DOMAIN-CONTAINING PROTEIN"/>
    <property type="match status" value="1"/>
</dbReference>
<dbReference type="InterPro" id="IPR050671">
    <property type="entry name" value="CD300_family_receptors"/>
</dbReference>
<dbReference type="Proteomes" id="UP000265040">
    <property type="component" value="Chromosome 15"/>
</dbReference>
<dbReference type="AlphaFoldDB" id="A0A3Q1HM20"/>
<keyword evidence="8" id="KW-1185">Reference proteome</keyword>
<feature type="compositionally biased region" description="Low complexity" evidence="4">
    <location>
        <begin position="120"/>
        <end position="129"/>
    </location>
</feature>
<accession>A0A3Q1HM20</accession>
<dbReference type="GO" id="GO:0004888">
    <property type="term" value="F:transmembrane signaling receptor activity"/>
    <property type="evidence" value="ECO:0007669"/>
    <property type="project" value="TreeGrafter"/>
</dbReference>
<keyword evidence="2 5" id="KW-0812">Transmembrane</keyword>
<dbReference type="Ensembl" id="ENSATET00000006204.3">
    <property type="protein sequence ID" value="ENSATEP00000006103.2"/>
    <property type="gene ID" value="ENSATEG00000004303.3"/>
</dbReference>
<evidence type="ECO:0000256" key="5">
    <source>
        <dbReference type="SAM" id="Phobius"/>
    </source>
</evidence>
<dbReference type="InParanoid" id="A0A3Q1HM20"/>
<evidence type="ECO:0000256" key="3">
    <source>
        <dbReference type="ARBA" id="ARBA00023136"/>
    </source>
</evidence>
<dbReference type="GeneTree" id="ENSGT00940000169918"/>
<feature type="signal peptide" evidence="6">
    <location>
        <begin position="1"/>
        <end position="21"/>
    </location>
</feature>
<evidence type="ECO:0000256" key="1">
    <source>
        <dbReference type="ARBA" id="ARBA00004370"/>
    </source>
</evidence>
<proteinExistence type="predicted"/>
<dbReference type="SUPFAM" id="SSF48726">
    <property type="entry name" value="Immunoglobulin"/>
    <property type="match status" value="1"/>
</dbReference>
<evidence type="ECO:0000256" key="6">
    <source>
        <dbReference type="SAM" id="SignalP"/>
    </source>
</evidence>
<reference evidence="7" key="2">
    <citation type="submission" date="2025-08" db="UniProtKB">
        <authorList>
            <consortium name="Ensembl"/>
        </authorList>
    </citation>
    <scope>IDENTIFICATION</scope>
</reference>
<keyword evidence="3 5" id="KW-0472">Membrane</keyword>
<keyword evidence="6" id="KW-0732">Signal</keyword>
<dbReference type="InterPro" id="IPR036179">
    <property type="entry name" value="Ig-like_dom_sf"/>
</dbReference>
<dbReference type="InterPro" id="IPR013783">
    <property type="entry name" value="Ig-like_fold"/>
</dbReference>
<dbReference type="Gene3D" id="2.60.40.10">
    <property type="entry name" value="Immunoglobulins"/>
    <property type="match status" value="1"/>
</dbReference>
<keyword evidence="5" id="KW-1133">Transmembrane helix</keyword>
<dbReference type="GO" id="GO:0005886">
    <property type="term" value="C:plasma membrane"/>
    <property type="evidence" value="ECO:0007669"/>
    <property type="project" value="TreeGrafter"/>
</dbReference>
<sequence>MCQIIITNSLSLSFIFLGVSSLYVDQQEMSAFEGGSVTVMCHHKYLKAIQWCRLGTTCVMDPRQSLLSTPVTINESVPNIFSVTMSEMRMENSGWYLCNNKDFQMPVHITVHELPSIKTTSISSTTPSTHQLTSTEPHSAQPTNSTVIGTSGENLQDERKSSTKVMAIIMIVASQLLLVPAAFCGWRMIRRYKRKPEGPVVNETSQVGSASDGLYATIVHNQHIAAEKKIEPADGSVIYSTLNTKT</sequence>
<comment type="subcellular location">
    <subcellularLocation>
        <location evidence="1">Membrane</location>
    </subcellularLocation>
</comment>
<feature type="transmembrane region" description="Helical" evidence="5">
    <location>
        <begin position="165"/>
        <end position="186"/>
    </location>
</feature>
<evidence type="ECO:0000256" key="2">
    <source>
        <dbReference type="ARBA" id="ARBA00022692"/>
    </source>
</evidence>
<name>A0A3Q1HM20_ANATE</name>
<dbReference type="OMA" id="QMAEPAD"/>
<feature type="chain" id="PRO_5043590638" description="Ig-like domain-containing protein" evidence="6">
    <location>
        <begin position="22"/>
        <end position="246"/>
    </location>
</feature>
<evidence type="ECO:0008006" key="9">
    <source>
        <dbReference type="Google" id="ProtNLM"/>
    </source>
</evidence>
<reference evidence="7" key="1">
    <citation type="submission" date="2021-04" db="EMBL/GenBank/DDBJ databases">
        <authorList>
            <consortium name="Wellcome Sanger Institute Data Sharing"/>
        </authorList>
    </citation>
    <scope>NUCLEOTIDE SEQUENCE [LARGE SCALE GENOMIC DNA]</scope>
</reference>